<evidence type="ECO:0000256" key="14">
    <source>
        <dbReference type="ARBA" id="ARBA00035305"/>
    </source>
</evidence>
<keyword evidence="10" id="KW-0067">ATP-binding</keyword>
<keyword evidence="11 16" id="KW-1133">Transmembrane helix</keyword>
<feature type="domain" description="HAMP" evidence="18">
    <location>
        <begin position="273"/>
        <end position="325"/>
    </location>
</feature>
<evidence type="ECO:0000256" key="16">
    <source>
        <dbReference type="SAM" id="Phobius"/>
    </source>
</evidence>
<dbReference type="eggNOG" id="COG5002">
    <property type="taxonomic scope" value="Bacteria"/>
</dbReference>
<evidence type="ECO:0000256" key="10">
    <source>
        <dbReference type="ARBA" id="ARBA00022840"/>
    </source>
</evidence>
<feature type="region of interest" description="Disordered" evidence="15">
    <location>
        <begin position="1"/>
        <end position="45"/>
    </location>
</feature>
<dbReference type="InterPro" id="IPR036890">
    <property type="entry name" value="HATPase_C_sf"/>
</dbReference>
<dbReference type="Proteomes" id="UP000004367">
    <property type="component" value="Unassembled WGS sequence"/>
</dbReference>
<keyword evidence="13 16" id="KW-0472">Membrane</keyword>
<evidence type="ECO:0000259" key="17">
    <source>
        <dbReference type="PROSITE" id="PS50109"/>
    </source>
</evidence>
<comment type="subcellular location">
    <subcellularLocation>
        <location evidence="2">Cell membrane</location>
        <topology evidence="2">Multi-pass membrane protein</topology>
    </subcellularLocation>
</comment>
<dbReference type="Gene3D" id="3.30.565.10">
    <property type="entry name" value="Histidine kinase-like ATPase, C-terminal domain"/>
    <property type="match status" value="1"/>
</dbReference>
<evidence type="ECO:0000313" key="19">
    <source>
        <dbReference type="EMBL" id="GAB48470.1"/>
    </source>
</evidence>
<dbReference type="CDD" id="cd00082">
    <property type="entry name" value="HisKA"/>
    <property type="match status" value="1"/>
</dbReference>
<feature type="transmembrane region" description="Helical" evidence="16">
    <location>
        <begin position="249"/>
        <end position="271"/>
    </location>
</feature>
<keyword evidence="7 16" id="KW-0812">Transmembrane</keyword>
<reference evidence="19 20" key="1">
    <citation type="submission" date="2012-02" db="EMBL/GenBank/DDBJ databases">
        <title>Whole genome shotgun sequence of Mobilicoccus pelagius NBRC 104925.</title>
        <authorList>
            <person name="Yoshida Y."/>
            <person name="Hosoyama A."/>
            <person name="Tsuchikane K."/>
            <person name="Katsumata H."/>
            <person name="Yamazaki S."/>
            <person name="Fujita N."/>
        </authorList>
    </citation>
    <scope>NUCLEOTIDE SEQUENCE [LARGE SCALE GENOMIC DNA]</scope>
    <source>
        <strain evidence="19 20">NBRC 104925</strain>
    </source>
</reference>
<dbReference type="SUPFAM" id="SSF47384">
    <property type="entry name" value="Homodimeric domain of signal transducing histidine kinase"/>
    <property type="match status" value="1"/>
</dbReference>
<dbReference type="GO" id="GO:0005524">
    <property type="term" value="F:ATP binding"/>
    <property type="evidence" value="ECO:0007669"/>
    <property type="project" value="UniProtKB-KW"/>
</dbReference>
<dbReference type="Pfam" id="PF02518">
    <property type="entry name" value="HATPase_c"/>
    <property type="match status" value="1"/>
</dbReference>
<dbReference type="PROSITE" id="PS50885">
    <property type="entry name" value="HAMP"/>
    <property type="match status" value="1"/>
</dbReference>
<evidence type="ECO:0000256" key="1">
    <source>
        <dbReference type="ARBA" id="ARBA00000085"/>
    </source>
</evidence>
<feature type="transmembrane region" description="Helical" evidence="16">
    <location>
        <begin position="76"/>
        <end position="97"/>
    </location>
</feature>
<dbReference type="AlphaFoldDB" id="H5URW2"/>
<feature type="compositionally biased region" description="Pro residues" evidence="15">
    <location>
        <begin position="601"/>
        <end position="612"/>
    </location>
</feature>
<keyword evidence="12" id="KW-0902">Two-component regulatory system</keyword>
<evidence type="ECO:0000259" key="18">
    <source>
        <dbReference type="PROSITE" id="PS50885"/>
    </source>
</evidence>
<dbReference type="InterPro" id="IPR003661">
    <property type="entry name" value="HisK_dim/P_dom"/>
</dbReference>
<dbReference type="Gene3D" id="6.10.340.10">
    <property type="match status" value="1"/>
</dbReference>
<evidence type="ECO:0000256" key="7">
    <source>
        <dbReference type="ARBA" id="ARBA00022692"/>
    </source>
</evidence>
<dbReference type="CDD" id="cd06225">
    <property type="entry name" value="HAMP"/>
    <property type="match status" value="1"/>
</dbReference>
<comment type="caution">
    <text evidence="19">The sequence shown here is derived from an EMBL/GenBank/DDBJ whole genome shotgun (WGS) entry which is preliminary data.</text>
</comment>
<evidence type="ECO:0000256" key="8">
    <source>
        <dbReference type="ARBA" id="ARBA00022741"/>
    </source>
</evidence>
<dbReference type="Gene3D" id="1.10.287.130">
    <property type="match status" value="1"/>
</dbReference>
<comment type="catalytic activity">
    <reaction evidence="1">
        <text>ATP + protein L-histidine = ADP + protein N-phospho-L-histidine.</text>
        <dbReference type="EC" id="2.7.13.3"/>
    </reaction>
</comment>
<dbReference type="RefSeq" id="WP_009482368.1">
    <property type="nucleotide sequence ID" value="NZ_BAFE01000052.1"/>
</dbReference>
<dbReference type="PROSITE" id="PS50109">
    <property type="entry name" value="HIS_KIN"/>
    <property type="match status" value="1"/>
</dbReference>
<dbReference type="PANTHER" id="PTHR43547:SF2">
    <property type="entry name" value="HYBRID SIGNAL TRANSDUCTION HISTIDINE KINASE C"/>
    <property type="match status" value="1"/>
</dbReference>
<dbReference type="Pfam" id="PF00672">
    <property type="entry name" value="HAMP"/>
    <property type="match status" value="1"/>
</dbReference>
<name>H5URW2_9MICO</name>
<evidence type="ECO:0000256" key="11">
    <source>
        <dbReference type="ARBA" id="ARBA00022989"/>
    </source>
</evidence>
<keyword evidence="6" id="KW-0808">Transferase</keyword>
<evidence type="ECO:0000313" key="20">
    <source>
        <dbReference type="Proteomes" id="UP000004367"/>
    </source>
</evidence>
<dbReference type="GO" id="GO:0000155">
    <property type="term" value="F:phosphorelay sensor kinase activity"/>
    <property type="evidence" value="ECO:0007669"/>
    <property type="project" value="InterPro"/>
</dbReference>
<feature type="domain" description="Histidine kinase" evidence="17">
    <location>
        <begin position="340"/>
        <end position="557"/>
    </location>
</feature>
<dbReference type="InterPro" id="IPR047669">
    <property type="entry name" value="MtrAB_MtrB"/>
</dbReference>
<dbReference type="SUPFAM" id="SSF158472">
    <property type="entry name" value="HAMP domain-like"/>
    <property type="match status" value="1"/>
</dbReference>
<keyword evidence="5" id="KW-0597">Phosphoprotein</keyword>
<feature type="region of interest" description="Disordered" evidence="15">
    <location>
        <begin position="560"/>
        <end position="618"/>
    </location>
</feature>
<dbReference type="InterPro" id="IPR036097">
    <property type="entry name" value="HisK_dim/P_sf"/>
</dbReference>
<feature type="compositionally biased region" description="Low complexity" evidence="15">
    <location>
        <begin position="579"/>
        <end position="600"/>
    </location>
</feature>
<dbReference type="PANTHER" id="PTHR43547">
    <property type="entry name" value="TWO-COMPONENT HISTIDINE KINASE"/>
    <property type="match status" value="1"/>
</dbReference>
<evidence type="ECO:0000256" key="9">
    <source>
        <dbReference type="ARBA" id="ARBA00022777"/>
    </source>
</evidence>
<dbReference type="EC" id="2.7.13.3" evidence="3"/>
<accession>H5URW2</accession>
<evidence type="ECO:0000256" key="13">
    <source>
        <dbReference type="ARBA" id="ARBA00023136"/>
    </source>
</evidence>
<organism evidence="19 20">
    <name type="scientific">Mobilicoccus pelagius NBRC 104925</name>
    <dbReference type="NCBI Taxonomy" id="1089455"/>
    <lineage>
        <taxon>Bacteria</taxon>
        <taxon>Bacillati</taxon>
        <taxon>Actinomycetota</taxon>
        <taxon>Actinomycetes</taxon>
        <taxon>Micrococcales</taxon>
        <taxon>Dermatophilaceae</taxon>
        <taxon>Mobilicoccus</taxon>
    </lineage>
</organism>
<dbReference type="SMART" id="SM00387">
    <property type="entry name" value="HATPase_c"/>
    <property type="match status" value="1"/>
</dbReference>
<evidence type="ECO:0000256" key="6">
    <source>
        <dbReference type="ARBA" id="ARBA00022679"/>
    </source>
</evidence>
<dbReference type="PRINTS" id="PR00344">
    <property type="entry name" value="BCTRLSENSOR"/>
</dbReference>
<sequence>MVDEPIPSDATSVVAPQAATDTDSLRDVPDADTAGEDDGGATAVTSPSRWARLRERTAGLVADGRRQWRTSLQFRVVLTTLLVGTVVVVALQSFLYGRIADGLVQTRIAAAEVEAANGAHELRAKLAPNGETDVSTQQIAFDVVTQQESQNPDQTRTLILTRAIDNTHAPTSDPTAHFGVSLDVVPTHLRKAIAADPTHQQVQIVPYPKGAGSVPAVVVGTQIQIPDAGPYELYYLFPMQREQDIMAMVWRVFVAGAIALVGALGLLAFIVTRLVVEPLRQASEVATRLSDGHLNERMLVRGEDDIARLATAFNDMAEHLQGQIQQLETLSRVQQRFVSDVSHELRTPLTTIHMASALIYDQRHDFEPMVERTAELLHTQVERFEALLGDLLEISRFDAGGAALEADPVDLRVIVARVASATDQLSEAKGSEIVLVGDDEPRVAAVDSRRVERILRNLLVNAVEHGEGRPVTIELGSDEDAVAVVVADQGIGLKPGEADLVFNRFWRADPSRKRTTGGTGLGLAISLEDAHLHHGRLQAWGKPGAGSRFRLTLPRVSGAVVDDSPLPLEPSAPTPDGMDAPVDADAVPEAAPPEVEAVAPPEEPTPSGPPADLPEEDR</sequence>
<dbReference type="Pfam" id="PF00512">
    <property type="entry name" value="HisKA"/>
    <property type="match status" value="1"/>
</dbReference>
<dbReference type="STRING" id="1089455.MOPEL_073_01110"/>
<dbReference type="FunFam" id="1.10.287.130:FF:000010">
    <property type="entry name" value="Two-component sensor histidine kinase"/>
    <property type="match status" value="1"/>
</dbReference>
<dbReference type="InterPro" id="IPR003594">
    <property type="entry name" value="HATPase_dom"/>
</dbReference>
<dbReference type="NCBIfam" id="NF040691">
    <property type="entry name" value="MtrAB_MtrB"/>
    <property type="match status" value="1"/>
</dbReference>
<keyword evidence="20" id="KW-1185">Reference proteome</keyword>
<dbReference type="SMART" id="SM00388">
    <property type="entry name" value="HisKA"/>
    <property type="match status" value="1"/>
</dbReference>
<evidence type="ECO:0000256" key="3">
    <source>
        <dbReference type="ARBA" id="ARBA00012438"/>
    </source>
</evidence>
<protein>
    <recommendedName>
        <fullName evidence="14">Sensor histidine kinase MtrB</fullName>
        <ecNumber evidence="3">2.7.13.3</ecNumber>
    </recommendedName>
</protein>
<gene>
    <name evidence="19" type="primary">mtrB</name>
    <name evidence="19" type="ORF">MOPEL_073_01110</name>
</gene>
<evidence type="ECO:0000256" key="15">
    <source>
        <dbReference type="SAM" id="MobiDB-lite"/>
    </source>
</evidence>
<evidence type="ECO:0000256" key="5">
    <source>
        <dbReference type="ARBA" id="ARBA00022553"/>
    </source>
</evidence>
<dbReference type="FunFam" id="3.30.565.10:FF:000013">
    <property type="entry name" value="Two-component sensor histidine kinase"/>
    <property type="match status" value="1"/>
</dbReference>
<keyword evidence="8" id="KW-0547">Nucleotide-binding</keyword>
<evidence type="ECO:0000256" key="12">
    <source>
        <dbReference type="ARBA" id="ARBA00023012"/>
    </source>
</evidence>
<keyword evidence="9 19" id="KW-0418">Kinase</keyword>
<dbReference type="InterPro" id="IPR003660">
    <property type="entry name" value="HAMP_dom"/>
</dbReference>
<keyword evidence="4" id="KW-1003">Cell membrane</keyword>
<evidence type="ECO:0000256" key="4">
    <source>
        <dbReference type="ARBA" id="ARBA00022475"/>
    </source>
</evidence>
<dbReference type="EMBL" id="BAFE01000052">
    <property type="protein sequence ID" value="GAB48470.1"/>
    <property type="molecule type" value="Genomic_DNA"/>
</dbReference>
<proteinExistence type="predicted"/>
<dbReference type="SMART" id="SM00304">
    <property type="entry name" value="HAMP"/>
    <property type="match status" value="1"/>
</dbReference>
<evidence type="ECO:0000256" key="2">
    <source>
        <dbReference type="ARBA" id="ARBA00004651"/>
    </source>
</evidence>
<dbReference type="GO" id="GO:0005886">
    <property type="term" value="C:plasma membrane"/>
    <property type="evidence" value="ECO:0007669"/>
    <property type="project" value="UniProtKB-SubCell"/>
</dbReference>
<dbReference type="InterPro" id="IPR005467">
    <property type="entry name" value="His_kinase_dom"/>
</dbReference>
<dbReference type="InterPro" id="IPR004358">
    <property type="entry name" value="Sig_transdc_His_kin-like_C"/>
</dbReference>
<dbReference type="SUPFAM" id="SSF55874">
    <property type="entry name" value="ATPase domain of HSP90 chaperone/DNA topoisomerase II/histidine kinase"/>
    <property type="match status" value="1"/>
</dbReference>